<dbReference type="Pfam" id="PF01288">
    <property type="entry name" value="HPPK"/>
    <property type="match status" value="1"/>
</dbReference>
<evidence type="ECO:0000256" key="3">
    <source>
        <dbReference type="ARBA" id="ARBA00013253"/>
    </source>
</evidence>
<evidence type="ECO:0000313" key="14">
    <source>
        <dbReference type="EMBL" id="RXZ31539.1"/>
    </source>
</evidence>
<dbReference type="InterPro" id="IPR000550">
    <property type="entry name" value="Hppk"/>
</dbReference>
<dbReference type="InterPro" id="IPR035907">
    <property type="entry name" value="Hppk_sf"/>
</dbReference>
<comment type="function">
    <text evidence="10">Catalyzes the transfer of pyrophosphate from adenosine triphosphate (ATP) to 6-hydroxymethyl-7,8-dihydropterin, an enzymatic step in folate biosynthesis pathway.</text>
</comment>
<evidence type="ECO:0000256" key="2">
    <source>
        <dbReference type="ARBA" id="ARBA00005810"/>
    </source>
</evidence>
<evidence type="ECO:0000256" key="9">
    <source>
        <dbReference type="ARBA" id="ARBA00022909"/>
    </source>
</evidence>
<evidence type="ECO:0000256" key="7">
    <source>
        <dbReference type="ARBA" id="ARBA00022777"/>
    </source>
</evidence>
<evidence type="ECO:0000256" key="11">
    <source>
        <dbReference type="ARBA" id="ARBA00029766"/>
    </source>
</evidence>
<evidence type="ECO:0000313" key="15">
    <source>
        <dbReference type="Proteomes" id="UP000292347"/>
    </source>
</evidence>
<evidence type="ECO:0000256" key="5">
    <source>
        <dbReference type="ARBA" id="ARBA00022679"/>
    </source>
</evidence>
<sequence length="164" mass="17839">MGRASYAIAIGSNRRGYHGSPEQEVAAALKALGGVVAVAPVIRSAPLGPSLRRYANTVALVESPLSPPEMLARCKAIERSFGRRRGRRWGTRVLDLDLVLWSGGPWASHGLIVPHPAFRTRDFVLDPLAQLAPDWRDPVSSLTIRQLARRLRRARAVDPAAPAP</sequence>
<dbReference type="GO" id="GO:0003848">
    <property type="term" value="F:2-amino-4-hydroxy-6-hydroxymethyldihydropteridine diphosphokinase activity"/>
    <property type="evidence" value="ECO:0007669"/>
    <property type="project" value="UniProtKB-EC"/>
</dbReference>
<dbReference type="PANTHER" id="PTHR43071">
    <property type="entry name" value="2-AMINO-4-HYDROXY-6-HYDROXYMETHYLDIHYDROPTERIDINE PYROPHOSPHOKINASE"/>
    <property type="match status" value="1"/>
</dbReference>
<dbReference type="NCBIfam" id="TIGR01498">
    <property type="entry name" value="folK"/>
    <property type="match status" value="1"/>
</dbReference>
<evidence type="ECO:0000256" key="6">
    <source>
        <dbReference type="ARBA" id="ARBA00022741"/>
    </source>
</evidence>
<keyword evidence="7 14" id="KW-0418">Kinase</keyword>
<dbReference type="OrthoDB" id="9808041at2"/>
<reference evidence="14 15" key="1">
    <citation type="submission" date="2019-01" db="EMBL/GenBank/DDBJ databases">
        <title>Sphingomonas mucosissima sp. nov. and Sphingomonas desiccabilis sp. nov., from biological soil crusts in the Colorado Plateau, USA.</title>
        <authorList>
            <person name="Zhu D."/>
        </authorList>
    </citation>
    <scope>NUCLEOTIDE SEQUENCE [LARGE SCALE GENOMIC DNA]</scope>
    <source>
        <strain evidence="14 15">CP1D</strain>
    </source>
</reference>
<dbReference type="Proteomes" id="UP000292347">
    <property type="component" value="Unassembled WGS sequence"/>
</dbReference>
<dbReference type="SUPFAM" id="SSF55083">
    <property type="entry name" value="6-hydroxymethyl-7,8-dihydropterin pyrophosphokinase, HPPK"/>
    <property type="match status" value="1"/>
</dbReference>
<keyword evidence="9" id="KW-0289">Folate biosynthesis</keyword>
<protein>
    <recommendedName>
        <fullName evidence="4">2-amino-4-hydroxy-6-hydroxymethyldihydropteridine pyrophosphokinase</fullName>
        <ecNumber evidence="3">2.7.6.3</ecNumber>
    </recommendedName>
    <alternativeName>
        <fullName evidence="11">6-hydroxymethyl-7,8-dihydropterin pyrophosphokinase</fullName>
    </alternativeName>
    <alternativeName>
        <fullName evidence="12">7,8-dihydro-6-hydroxymethylpterin-pyrophosphokinase</fullName>
    </alternativeName>
</protein>
<dbReference type="RefSeq" id="WP_129341785.1">
    <property type="nucleotide sequence ID" value="NZ_JACIDD010000002.1"/>
</dbReference>
<evidence type="ECO:0000259" key="13">
    <source>
        <dbReference type="Pfam" id="PF01288"/>
    </source>
</evidence>
<keyword evidence="5 14" id="KW-0808">Transferase</keyword>
<dbReference type="GO" id="GO:0046656">
    <property type="term" value="P:folic acid biosynthetic process"/>
    <property type="evidence" value="ECO:0007669"/>
    <property type="project" value="UniProtKB-KW"/>
</dbReference>
<gene>
    <name evidence="14" type="primary">folK</name>
    <name evidence="14" type="ORF">EO081_09870</name>
</gene>
<dbReference type="EMBL" id="SDPT01000002">
    <property type="protein sequence ID" value="RXZ31539.1"/>
    <property type="molecule type" value="Genomic_DNA"/>
</dbReference>
<evidence type="ECO:0000256" key="1">
    <source>
        <dbReference type="ARBA" id="ARBA00005051"/>
    </source>
</evidence>
<dbReference type="Gene3D" id="3.30.70.560">
    <property type="entry name" value="7,8-Dihydro-6-hydroxymethylpterin-pyrophosphokinase HPPK"/>
    <property type="match status" value="1"/>
</dbReference>
<keyword evidence="8" id="KW-0067">ATP-binding</keyword>
<dbReference type="GO" id="GO:0016301">
    <property type="term" value="F:kinase activity"/>
    <property type="evidence" value="ECO:0007669"/>
    <property type="project" value="UniProtKB-KW"/>
</dbReference>
<dbReference type="GO" id="GO:0005524">
    <property type="term" value="F:ATP binding"/>
    <property type="evidence" value="ECO:0007669"/>
    <property type="project" value="UniProtKB-KW"/>
</dbReference>
<dbReference type="PANTHER" id="PTHR43071:SF1">
    <property type="entry name" value="2-AMINO-4-HYDROXY-6-HYDROXYMETHYLDIHYDROPTERIDINE PYROPHOSPHOKINASE"/>
    <property type="match status" value="1"/>
</dbReference>
<dbReference type="AlphaFoldDB" id="A0A4Q2ITM9"/>
<feature type="domain" description="7,8-dihydro-6-hydroxymethylpterin-pyrophosphokinase" evidence="13">
    <location>
        <begin position="8"/>
        <end position="133"/>
    </location>
</feature>
<evidence type="ECO:0000256" key="4">
    <source>
        <dbReference type="ARBA" id="ARBA00016218"/>
    </source>
</evidence>
<proteinExistence type="inferred from homology"/>
<dbReference type="EC" id="2.7.6.3" evidence="3"/>
<dbReference type="GO" id="GO:0046654">
    <property type="term" value="P:tetrahydrofolate biosynthetic process"/>
    <property type="evidence" value="ECO:0007669"/>
    <property type="project" value="UniProtKB-UniPathway"/>
</dbReference>
<dbReference type="UniPathway" id="UPA00077">
    <property type="reaction ID" value="UER00155"/>
</dbReference>
<name>A0A4Q2ITM9_9SPHN</name>
<comment type="pathway">
    <text evidence="1">Cofactor biosynthesis; tetrahydrofolate biosynthesis; 2-amino-4-hydroxy-6-hydroxymethyl-7,8-dihydropteridine diphosphate from 7,8-dihydroneopterin triphosphate: step 4/4.</text>
</comment>
<evidence type="ECO:0000256" key="10">
    <source>
        <dbReference type="ARBA" id="ARBA00029409"/>
    </source>
</evidence>
<keyword evidence="15" id="KW-1185">Reference proteome</keyword>
<evidence type="ECO:0000256" key="8">
    <source>
        <dbReference type="ARBA" id="ARBA00022840"/>
    </source>
</evidence>
<comment type="similarity">
    <text evidence="2">Belongs to the HPPK family.</text>
</comment>
<accession>A0A4Q2ITM9</accession>
<comment type="caution">
    <text evidence="14">The sequence shown here is derived from an EMBL/GenBank/DDBJ whole genome shotgun (WGS) entry which is preliminary data.</text>
</comment>
<keyword evidence="6" id="KW-0547">Nucleotide-binding</keyword>
<organism evidence="14 15">
    <name type="scientific">Sphingomonas desiccabilis</name>
    <dbReference type="NCBI Taxonomy" id="429134"/>
    <lineage>
        <taxon>Bacteria</taxon>
        <taxon>Pseudomonadati</taxon>
        <taxon>Pseudomonadota</taxon>
        <taxon>Alphaproteobacteria</taxon>
        <taxon>Sphingomonadales</taxon>
        <taxon>Sphingomonadaceae</taxon>
        <taxon>Sphingomonas</taxon>
    </lineage>
</organism>
<evidence type="ECO:0000256" key="12">
    <source>
        <dbReference type="ARBA" id="ARBA00033413"/>
    </source>
</evidence>